<organism evidence="2 3">
    <name type="scientific">Hohenbuehelia grisea</name>
    <dbReference type="NCBI Taxonomy" id="104357"/>
    <lineage>
        <taxon>Eukaryota</taxon>
        <taxon>Fungi</taxon>
        <taxon>Dikarya</taxon>
        <taxon>Basidiomycota</taxon>
        <taxon>Agaricomycotina</taxon>
        <taxon>Agaricomycetes</taxon>
        <taxon>Agaricomycetidae</taxon>
        <taxon>Agaricales</taxon>
        <taxon>Pleurotineae</taxon>
        <taxon>Pleurotaceae</taxon>
        <taxon>Hohenbuehelia</taxon>
    </lineage>
</organism>
<evidence type="ECO:0000256" key="1">
    <source>
        <dbReference type="SAM" id="Coils"/>
    </source>
</evidence>
<name>A0ABR3JDC2_9AGAR</name>
<accession>A0ABR3JDC2</accession>
<reference evidence="3" key="1">
    <citation type="submission" date="2024-06" db="EMBL/GenBank/DDBJ databases">
        <title>Multi-omics analyses provide insights into the biosynthesis of the anticancer antibiotic pleurotin in Hohenbuehelia grisea.</title>
        <authorList>
            <person name="Weaver J.A."/>
            <person name="Alberti F."/>
        </authorList>
    </citation>
    <scope>NUCLEOTIDE SEQUENCE [LARGE SCALE GENOMIC DNA]</scope>
    <source>
        <strain evidence="3">T-177</strain>
    </source>
</reference>
<evidence type="ECO:0000313" key="3">
    <source>
        <dbReference type="Proteomes" id="UP001556367"/>
    </source>
</evidence>
<dbReference type="EMBL" id="JASNQZ010000008">
    <property type="protein sequence ID" value="KAL0953556.1"/>
    <property type="molecule type" value="Genomic_DNA"/>
</dbReference>
<gene>
    <name evidence="2" type="ORF">HGRIS_004777</name>
</gene>
<keyword evidence="1" id="KW-0175">Coiled coil</keyword>
<feature type="coiled-coil region" evidence="1">
    <location>
        <begin position="261"/>
        <end position="293"/>
    </location>
</feature>
<comment type="caution">
    <text evidence="2">The sequence shown here is derived from an EMBL/GenBank/DDBJ whole genome shotgun (WGS) entry which is preliminary data.</text>
</comment>
<proteinExistence type="predicted"/>
<dbReference type="SUPFAM" id="SSF50494">
    <property type="entry name" value="Trypsin-like serine proteases"/>
    <property type="match status" value="1"/>
</dbReference>
<evidence type="ECO:0000313" key="2">
    <source>
        <dbReference type="EMBL" id="KAL0953556.1"/>
    </source>
</evidence>
<dbReference type="InterPro" id="IPR009003">
    <property type="entry name" value="Peptidase_S1_PA"/>
</dbReference>
<dbReference type="Proteomes" id="UP001556367">
    <property type="component" value="Unassembled WGS sequence"/>
</dbReference>
<sequence>MDDPSAPFLPSDLEAANFYYGLESKPILVARSDRDVWVPSSGPYVYVEAKVLTPLGPHPLSRVWDETVSVAMESYLQEQGVLYTGMTPLRIGVDGQASPPAVIFMGVRHGSLTREKGYEVAVHCHSILVQHNITDIHVQIRESEATLSAASLFKPAIAANVAYNLLQPFSTSLGIPICNAGTTHFEGTGGFFFTRNGKLFMVTARHVVFDPNAVKNEQYEYKDGTGASRINVMFLGKAAFDARVQDIQDKIDGQSANLVYLKNRLALAENLEEDEAAAERKAVQREMDEANDAIGVFEKLKKDVKRDWEDETKRIIGHVVFSPRIDFSVGEGRYTEDWAVIEIHPDMISRRNFVGNAIDLGQVAAADFKKLMYPHLANPHSFDYPGDRLHRCRGILSDKEMLNPDPKTKDQDNEPTIMAIQNGNVSGLQVGRINNIRSVVRCYYQNLPGVSSREVAVLPRTSKSGPFSRPGDSGAGVIAGDGRICGLLTGGDGITETSDITYLTPIDFIIARMKHFGIVGANFFPSADDLA</sequence>
<protein>
    <submittedName>
        <fullName evidence="2">Uncharacterized protein</fullName>
    </submittedName>
</protein>
<keyword evidence="3" id="KW-1185">Reference proteome</keyword>